<dbReference type="EMBL" id="JAPZVM010000003">
    <property type="protein sequence ID" value="MCZ8372055.1"/>
    <property type="molecule type" value="Genomic_DNA"/>
</dbReference>
<keyword evidence="7" id="KW-0998">Cell outer membrane</keyword>
<comment type="caution">
    <text evidence="9">The sequence shown here is derived from an EMBL/GenBank/DDBJ whole genome shotgun (WGS) entry which is preliminary data.</text>
</comment>
<accession>A0ABT4PG82</accession>
<sequence>MRKQYITFVTIAVLSAGSAMAQKQWNLKQCIEYAIEHNLTIKQQEAAKDESAVDLNTAKWSRLPDLNGSASHSFNFGRSLQMDNTYQQLNTQNTGLNLSTSIPLFTGMQIPNQIALSKLNLKAAVEDLNKAKEDISIQVTSAYLQVLFNEELAKVAHEQVALSEEMLKQKTAFFKVGKASEAELYEAKSRAAQDQLSAVQADNEYRLALLDLSQLLELPSPEDFSIVAPSIDEGKDFCILSSPADIYSEALLIKPSIKAAQYRVEGAQKSIRIAQSGYYPQLSLGAGIATSYYNVSGRENGNFGSQLRDNFSQYIGLSLNIPIFNRFSTRNQVRKARIQQTTLNWQLEDAKKALYKEIQQAYYNAVNAESKFESSRTADEAAKASFNLMKEKYANGKATSTEFNEARTNWLKAVSDRIQAKYDYLFRTKILDFYKGVPLTLE</sequence>
<dbReference type="InterPro" id="IPR051906">
    <property type="entry name" value="TolC-like"/>
</dbReference>
<evidence type="ECO:0000256" key="3">
    <source>
        <dbReference type="ARBA" id="ARBA00022448"/>
    </source>
</evidence>
<comment type="subcellular location">
    <subcellularLocation>
        <location evidence="1">Cell outer membrane</location>
    </subcellularLocation>
</comment>
<dbReference type="PANTHER" id="PTHR30026:SF20">
    <property type="entry name" value="OUTER MEMBRANE PROTEIN TOLC"/>
    <property type="match status" value="1"/>
</dbReference>
<keyword evidence="5" id="KW-0812">Transmembrane</keyword>
<evidence type="ECO:0000313" key="10">
    <source>
        <dbReference type="Proteomes" id="UP001141933"/>
    </source>
</evidence>
<evidence type="ECO:0000256" key="1">
    <source>
        <dbReference type="ARBA" id="ARBA00004442"/>
    </source>
</evidence>
<name>A0ABT4PG82_9BACT</name>
<dbReference type="InterPro" id="IPR003423">
    <property type="entry name" value="OMP_efflux"/>
</dbReference>
<dbReference type="Gene3D" id="1.20.1600.10">
    <property type="entry name" value="Outer membrane efflux proteins (OEP)"/>
    <property type="match status" value="1"/>
</dbReference>
<reference evidence="9" key="1">
    <citation type="submission" date="2022-12" db="EMBL/GenBank/DDBJ databases">
        <title>Phocaeicola acetigenes sp. nov., isolated feces from a healthy human.</title>
        <authorList>
            <person name="Do H."/>
            <person name="Ha Y.B."/>
            <person name="Kim J.-S."/>
            <person name="Suh M.K."/>
            <person name="Kim H.S."/>
            <person name="Lee J.-S."/>
        </authorList>
    </citation>
    <scope>NUCLEOTIDE SEQUENCE</scope>
    <source>
        <strain evidence="9">KGMB11183</strain>
    </source>
</reference>
<dbReference type="RefSeq" id="WP_269877144.1">
    <property type="nucleotide sequence ID" value="NZ_JAPZVM010000003.1"/>
</dbReference>
<evidence type="ECO:0000256" key="2">
    <source>
        <dbReference type="ARBA" id="ARBA00007613"/>
    </source>
</evidence>
<evidence type="ECO:0000256" key="7">
    <source>
        <dbReference type="ARBA" id="ARBA00023237"/>
    </source>
</evidence>
<evidence type="ECO:0000256" key="8">
    <source>
        <dbReference type="SAM" id="SignalP"/>
    </source>
</evidence>
<comment type="similarity">
    <text evidence="2">Belongs to the outer membrane factor (OMF) (TC 1.B.17) family.</text>
</comment>
<keyword evidence="4" id="KW-1134">Transmembrane beta strand</keyword>
<organism evidence="9 10">
    <name type="scientific">Phocaeicola acetigenes</name>
    <dbReference type="NCBI Taxonomy" id="3016083"/>
    <lineage>
        <taxon>Bacteria</taxon>
        <taxon>Pseudomonadati</taxon>
        <taxon>Bacteroidota</taxon>
        <taxon>Bacteroidia</taxon>
        <taxon>Bacteroidales</taxon>
        <taxon>Bacteroidaceae</taxon>
        <taxon>Phocaeicola</taxon>
    </lineage>
</organism>
<dbReference type="PANTHER" id="PTHR30026">
    <property type="entry name" value="OUTER MEMBRANE PROTEIN TOLC"/>
    <property type="match status" value="1"/>
</dbReference>
<dbReference type="Proteomes" id="UP001141933">
    <property type="component" value="Unassembled WGS sequence"/>
</dbReference>
<keyword evidence="8" id="KW-0732">Signal</keyword>
<dbReference type="SUPFAM" id="SSF56954">
    <property type="entry name" value="Outer membrane efflux proteins (OEP)"/>
    <property type="match status" value="1"/>
</dbReference>
<evidence type="ECO:0000256" key="5">
    <source>
        <dbReference type="ARBA" id="ARBA00022692"/>
    </source>
</evidence>
<protein>
    <submittedName>
        <fullName evidence="9">TolC family protein</fullName>
    </submittedName>
</protein>
<feature type="chain" id="PRO_5046468578" evidence="8">
    <location>
        <begin position="22"/>
        <end position="442"/>
    </location>
</feature>
<proteinExistence type="inferred from homology"/>
<evidence type="ECO:0000256" key="6">
    <source>
        <dbReference type="ARBA" id="ARBA00023136"/>
    </source>
</evidence>
<dbReference type="Pfam" id="PF02321">
    <property type="entry name" value="OEP"/>
    <property type="match status" value="2"/>
</dbReference>
<keyword evidence="3" id="KW-0813">Transport</keyword>
<keyword evidence="10" id="KW-1185">Reference proteome</keyword>
<feature type="signal peptide" evidence="8">
    <location>
        <begin position="1"/>
        <end position="21"/>
    </location>
</feature>
<gene>
    <name evidence="9" type="ORF">O6P32_04940</name>
</gene>
<evidence type="ECO:0000256" key="4">
    <source>
        <dbReference type="ARBA" id="ARBA00022452"/>
    </source>
</evidence>
<evidence type="ECO:0000313" key="9">
    <source>
        <dbReference type="EMBL" id="MCZ8372055.1"/>
    </source>
</evidence>
<keyword evidence="6" id="KW-0472">Membrane</keyword>